<protein>
    <submittedName>
        <fullName evidence="1">Uncharacterized protein</fullName>
    </submittedName>
</protein>
<proteinExistence type="predicted"/>
<reference evidence="1" key="2">
    <citation type="journal article" date="2015" name="Fish Shellfish Immunol.">
        <title>Early steps in the European eel (Anguilla anguilla)-Vibrio vulnificus interaction in the gills: Role of the RtxA13 toxin.</title>
        <authorList>
            <person name="Callol A."/>
            <person name="Pajuelo D."/>
            <person name="Ebbesson L."/>
            <person name="Teles M."/>
            <person name="MacKenzie S."/>
            <person name="Amaro C."/>
        </authorList>
    </citation>
    <scope>NUCLEOTIDE SEQUENCE</scope>
</reference>
<reference evidence="1" key="1">
    <citation type="submission" date="2014-11" db="EMBL/GenBank/DDBJ databases">
        <authorList>
            <person name="Amaro Gonzalez C."/>
        </authorList>
    </citation>
    <scope>NUCLEOTIDE SEQUENCE</scope>
</reference>
<sequence length="57" mass="6382">MDAGIEKECSALGGLFQTIMNDMKVSQTPYLQFKPAPNLIFSLTLDGYLKKIIMQNN</sequence>
<name>A0A0E9WV40_ANGAN</name>
<accession>A0A0E9WV40</accession>
<evidence type="ECO:0000313" key="1">
    <source>
        <dbReference type="EMBL" id="JAH94116.1"/>
    </source>
</evidence>
<dbReference type="EMBL" id="GBXM01014461">
    <property type="protein sequence ID" value="JAH94116.1"/>
    <property type="molecule type" value="Transcribed_RNA"/>
</dbReference>
<organism evidence="1">
    <name type="scientific">Anguilla anguilla</name>
    <name type="common">European freshwater eel</name>
    <name type="synonym">Muraena anguilla</name>
    <dbReference type="NCBI Taxonomy" id="7936"/>
    <lineage>
        <taxon>Eukaryota</taxon>
        <taxon>Metazoa</taxon>
        <taxon>Chordata</taxon>
        <taxon>Craniata</taxon>
        <taxon>Vertebrata</taxon>
        <taxon>Euteleostomi</taxon>
        <taxon>Actinopterygii</taxon>
        <taxon>Neopterygii</taxon>
        <taxon>Teleostei</taxon>
        <taxon>Anguilliformes</taxon>
        <taxon>Anguillidae</taxon>
        <taxon>Anguilla</taxon>
    </lineage>
</organism>
<dbReference type="AlphaFoldDB" id="A0A0E9WV40"/>
<dbReference type="Gene3D" id="1.20.1270.60">
    <property type="entry name" value="Arfaptin homology (AH) domain/BAR domain"/>
    <property type="match status" value="1"/>
</dbReference>
<dbReference type="InterPro" id="IPR027267">
    <property type="entry name" value="AH/BAR_dom_sf"/>
</dbReference>